<dbReference type="EMBL" id="CP136894">
    <property type="protein sequence ID" value="WOL09247.1"/>
    <property type="molecule type" value="Genomic_DNA"/>
</dbReference>
<sequence length="793" mass="87953">MALFFDLGIPYQERDGGGSSSENKARKDARLRAVVRAMELGYTAVAYDRPFRGVLSDAERCKIAPFPLSSLLKVAPSLAASAALHRDLLGTPSASPFRQYTRLTISVHGAAAVVSLNGSALLRTYDLVALRPLNQEAFDKACESSEVDIIAMDFSQKLPFRLKLPLIKLAIKRGLYFEITYSHLIADVHIRRQILSDAKLLSDWTRGKNLIFSSAASTANEVRGPHDVANLAVFLLGLSLERAKYAVSQNCRSLVANALRKKHFYKETIRIERIIPDEESQKKKFWFDDCSEWDPISSEKGDLPSLDNITEVFSSISRQPFTSNSIDFMSISNVSPFLLSENTNPKKPGSYANPNDIPSSAATAAMQQVAVSMPLKITGQENPTCEAVVSTHDTALLIDSKESCQSVELDECLKNSDEFPMASSTGTLPSTIATSKDDGFLQSDACPTSSVALENEPSHRFMEAQQSSDQSDNHLTETSNAEEPMGCVPDNDDPTSKSCYVTSSDADRNNDSILPSDADLMHLAVLENKKSNMFVEIQKRSHQSGNQVSVTSNDAAKFMNCITQNDDPTPNSCNYTYNDGDFLRSNANATSLAVIEKKPSNMFMEVQKTSDQSAAIHVIEASNDAAEIMDCISDVAADQITLDDEGPCFTDFMEKKMMKVQVVPRILQQELKEKNLNDHCIPLQRSLIQPLLSDQGAGPVTSGEDHILKDDFKETKEKEVCSSEVDAQAKENTKTVEEEIQSLETKSGRKRKERIFYPAYSLPFKFKPMLFKKKHFNPKRTRKYLFDALQYLC</sequence>
<keyword evidence="4" id="KW-0378">Hydrolase</keyword>
<dbReference type="Gene3D" id="3.20.20.140">
    <property type="entry name" value="Metal-dependent hydrolases"/>
    <property type="match status" value="1"/>
</dbReference>
<name>A0AAQ3KJR2_9LILI</name>
<dbReference type="SUPFAM" id="SSF89550">
    <property type="entry name" value="PHP domain-like"/>
    <property type="match status" value="1"/>
</dbReference>
<dbReference type="InterPro" id="IPR016195">
    <property type="entry name" value="Pol/histidinol_Pase-like"/>
</dbReference>
<evidence type="ECO:0000256" key="4">
    <source>
        <dbReference type="ARBA" id="ARBA00022801"/>
    </source>
</evidence>
<dbReference type="GO" id="GO:0016787">
    <property type="term" value="F:hydrolase activity"/>
    <property type="evidence" value="ECO:0007669"/>
    <property type="project" value="UniProtKB-KW"/>
</dbReference>
<keyword evidence="8" id="KW-1185">Reference proteome</keyword>
<dbReference type="PANTHER" id="PTHR13031">
    <property type="entry name" value="RIBONUCLEASE P SUBUNIT P30"/>
    <property type="match status" value="1"/>
</dbReference>
<dbReference type="FunFam" id="3.20.20.140:FF:000044">
    <property type="entry name" value="Polymerase/histidinol phosphatase-like protein"/>
    <property type="match status" value="1"/>
</dbReference>
<evidence type="ECO:0000256" key="2">
    <source>
        <dbReference type="ARBA" id="ARBA00007331"/>
    </source>
</evidence>
<evidence type="ECO:0000256" key="3">
    <source>
        <dbReference type="ARBA" id="ARBA00022694"/>
    </source>
</evidence>
<evidence type="ECO:0000313" key="8">
    <source>
        <dbReference type="Proteomes" id="UP001327560"/>
    </source>
</evidence>
<organism evidence="7 8">
    <name type="scientific">Canna indica</name>
    <name type="common">Indian-shot</name>
    <dbReference type="NCBI Taxonomy" id="4628"/>
    <lineage>
        <taxon>Eukaryota</taxon>
        <taxon>Viridiplantae</taxon>
        <taxon>Streptophyta</taxon>
        <taxon>Embryophyta</taxon>
        <taxon>Tracheophyta</taxon>
        <taxon>Spermatophyta</taxon>
        <taxon>Magnoliopsida</taxon>
        <taxon>Liliopsida</taxon>
        <taxon>Zingiberales</taxon>
        <taxon>Cannaceae</taxon>
        <taxon>Canna</taxon>
    </lineage>
</organism>
<evidence type="ECO:0000313" key="7">
    <source>
        <dbReference type="EMBL" id="WOL09247.1"/>
    </source>
</evidence>
<evidence type="ECO:0000256" key="6">
    <source>
        <dbReference type="SAM" id="MobiDB-lite"/>
    </source>
</evidence>
<feature type="region of interest" description="Disordered" evidence="6">
    <location>
        <begin position="462"/>
        <end position="496"/>
    </location>
</feature>
<dbReference type="Proteomes" id="UP001327560">
    <property type="component" value="Chromosome 5"/>
</dbReference>
<dbReference type="GO" id="GO:0008033">
    <property type="term" value="P:tRNA processing"/>
    <property type="evidence" value="ECO:0007669"/>
    <property type="project" value="UniProtKB-KW"/>
</dbReference>
<accession>A0AAQ3KJR2</accession>
<evidence type="ECO:0000256" key="1">
    <source>
        <dbReference type="ARBA" id="ARBA00004123"/>
    </source>
</evidence>
<keyword evidence="3" id="KW-0819">tRNA processing</keyword>
<dbReference type="GO" id="GO:0005655">
    <property type="term" value="C:nucleolar ribonuclease P complex"/>
    <property type="evidence" value="ECO:0007669"/>
    <property type="project" value="TreeGrafter"/>
</dbReference>
<dbReference type="Pfam" id="PF01876">
    <property type="entry name" value="RNase_P_p30"/>
    <property type="match status" value="1"/>
</dbReference>
<evidence type="ECO:0000256" key="5">
    <source>
        <dbReference type="ARBA" id="ARBA00023242"/>
    </source>
</evidence>
<dbReference type="InterPro" id="IPR002738">
    <property type="entry name" value="RNase_P_p30"/>
</dbReference>
<gene>
    <name evidence="7" type="ORF">Cni_G18000</name>
</gene>
<protein>
    <submittedName>
        <fullName evidence="7">Uncharacterized protein</fullName>
    </submittedName>
</protein>
<dbReference type="PANTHER" id="PTHR13031:SF0">
    <property type="entry name" value="RIBONUCLEASE P PROTEIN SUBUNIT P30"/>
    <property type="match status" value="1"/>
</dbReference>
<comment type="subcellular location">
    <subcellularLocation>
        <location evidence="1">Nucleus</location>
    </subcellularLocation>
</comment>
<proteinExistence type="inferred from homology"/>
<keyword evidence="5" id="KW-0539">Nucleus</keyword>
<reference evidence="7 8" key="1">
    <citation type="submission" date="2023-10" db="EMBL/GenBank/DDBJ databases">
        <title>Chromosome-scale genome assembly provides insights into flower coloration mechanisms of Canna indica.</title>
        <authorList>
            <person name="Li C."/>
        </authorList>
    </citation>
    <scope>NUCLEOTIDE SEQUENCE [LARGE SCALE GENOMIC DNA]</scope>
    <source>
        <tissue evidence="7">Flower</tissue>
    </source>
</reference>
<comment type="similarity">
    <text evidence="2">Belongs to the eukaryotic/archaeal RNase P protein component 3 family.</text>
</comment>
<dbReference type="AlphaFoldDB" id="A0AAQ3KJR2"/>
<dbReference type="GO" id="GO:0003723">
    <property type="term" value="F:RNA binding"/>
    <property type="evidence" value="ECO:0007669"/>
    <property type="project" value="TreeGrafter"/>
</dbReference>